<name>A0A3D4T099_9CORY</name>
<keyword evidence="4" id="KW-0249">Electron transport</keyword>
<dbReference type="Proteomes" id="UP000261739">
    <property type="component" value="Unassembled WGS sequence"/>
</dbReference>
<keyword evidence="5" id="KW-1015">Disulfide bond</keyword>
<dbReference type="STRING" id="863239.GCA_000213935_00140"/>
<dbReference type="Gene3D" id="3.40.30.10">
    <property type="entry name" value="Glutaredoxin"/>
    <property type="match status" value="1"/>
</dbReference>
<accession>A0A3D4T099</accession>
<evidence type="ECO:0000256" key="6">
    <source>
        <dbReference type="ARBA" id="ARBA00023284"/>
    </source>
</evidence>
<evidence type="ECO:0000256" key="3">
    <source>
        <dbReference type="ARBA" id="ARBA00022448"/>
    </source>
</evidence>
<dbReference type="InterPro" id="IPR005746">
    <property type="entry name" value="Thioredoxin"/>
</dbReference>
<evidence type="ECO:0000313" key="9">
    <source>
        <dbReference type="EMBL" id="HCT14691.1"/>
    </source>
</evidence>
<dbReference type="InterPro" id="IPR013766">
    <property type="entry name" value="Thioredoxin_domain"/>
</dbReference>
<protein>
    <recommendedName>
        <fullName evidence="7">Thioredoxin</fullName>
    </recommendedName>
</protein>
<evidence type="ECO:0000256" key="4">
    <source>
        <dbReference type="ARBA" id="ARBA00022982"/>
    </source>
</evidence>
<dbReference type="CDD" id="cd02947">
    <property type="entry name" value="TRX_family"/>
    <property type="match status" value="1"/>
</dbReference>
<dbReference type="PANTHER" id="PTHR45663">
    <property type="entry name" value="GEO12009P1"/>
    <property type="match status" value="1"/>
</dbReference>
<evidence type="ECO:0000259" key="8">
    <source>
        <dbReference type="PROSITE" id="PS51352"/>
    </source>
</evidence>
<dbReference type="AlphaFoldDB" id="A0A3D4T099"/>
<comment type="function">
    <text evidence="1">Participates in various redox reactions through the reversible oxidation of its active center dithiol to a disulfide and catalyzes dithiol-disulfide exchange reactions.</text>
</comment>
<evidence type="ECO:0000256" key="2">
    <source>
        <dbReference type="ARBA" id="ARBA00008987"/>
    </source>
</evidence>
<evidence type="ECO:0000256" key="1">
    <source>
        <dbReference type="ARBA" id="ARBA00003318"/>
    </source>
</evidence>
<sequence length="127" mass="14124">MATQTITTENFQDTIQKDGIVLLDFWADWCQPCKRFSPVYEKASEEHPDHTFGKVDTEANQEIAAALQIQSIPTLMIFRDGILVYRDAGALPPKALNDLLTQVEGLDMDDVRKKVAEQAGDAKNAGE</sequence>
<dbReference type="GO" id="GO:0015035">
    <property type="term" value="F:protein-disulfide reductase activity"/>
    <property type="evidence" value="ECO:0007669"/>
    <property type="project" value="UniProtKB-UniRule"/>
</dbReference>
<gene>
    <name evidence="9" type="primary">trxA</name>
    <name evidence="9" type="ORF">DIW82_07845</name>
</gene>
<dbReference type="Pfam" id="PF00085">
    <property type="entry name" value="Thioredoxin"/>
    <property type="match status" value="1"/>
</dbReference>
<dbReference type="NCBIfam" id="TIGR01068">
    <property type="entry name" value="thioredoxin"/>
    <property type="match status" value="1"/>
</dbReference>
<dbReference type="EMBL" id="DQID01000202">
    <property type="protein sequence ID" value="HCT14691.1"/>
    <property type="molecule type" value="Genomic_DNA"/>
</dbReference>
<evidence type="ECO:0000256" key="5">
    <source>
        <dbReference type="ARBA" id="ARBA00023157"/>
    </source>
</evidence>
<organism evidence="9 10">
    <name type="scientific">Corynebacterium nuruki</name>
    <dbReference type="NCBI Taxonomy" id="1032851"/>
    <lineage>
        <taxon>Bacteria</taxon>
        <taxon>Bacillati</taxon>
        <taxon>Actinomycetota</taxon>
        <taxon>Actinomycetes</taxon>
        <taxon>Mycobacteriales</taxon>
        <taxon>Corynebacteriaceae</taxon>
        <taxon>Corynebacterium</taxon>
    </lineage>
</organism>
<keyword evidence="6" id="KW-0676">Redox-active center</keyword>
<comment type="similarity">
    <text evidence="2">Belongs to the thioredoxin family.</text>
</comment>
<evidence type="ECO:0000313" key="10">
    <source>
        <dbReference type="Proteomes" id="UP000261739"/>
    </source>
</evidence>
<dbReference type="PRINTS" id="PR00421">
    <property type="entry name" value="THIOREDOXIN"/>
</dbReference>
<evidence type="ECO:0000256" key="7">
    <source>
        <dbReference type="NCBIfam" id="TIGR01068"/>
    </source>
</evidence>
<keyword evidence="3" id="KW-0813">Transport</keyword>
<proteinExistence type="inferred from homology"/>
<dbReference type="RefSeq" id="WP_010122489.1">
    <property type="nucleotide sequence ID" value="NZ_DAITTW010000001.1"/>
</dbReference>
<dbReference type="GO" id="GO:0005829">
    <property type="term" value="C:cytosol"/>
    <property type="evidence" value="ECO:0007669"/>
    <property type="project" value="TreeGrafter"/>
</dbReference>
<comment type="caution">
    <text evidence="9">The sequence shown here is derived from an EMBL/GenBank/DDBJ whole genome shotgun (WGS) entry which is preliminary data.</text>
</comment>
<dbReference type="InterPro" id="IPR036249">
    <property type="entry name" value="Thioredoxin-like_sf"/>
</dbReference>
<dbReference type="SUPFAM" id="SSF52833">
    <property type="entry name" value="Thioredoxin-like"/>
    <property type="match status" value="1"/>
</dbReference>
<dbReference type="PANTHER" id="PTHR45663:SF40">
    <property type="entry name" value="THIOREDOXIN 2"/>
    <property type="match status" value="1"/>
</dbReference>
<feature type="domain" description="Thioredoxin" evidence="8">
    <location>
        <begin position="1"/>
        <end position="105"/>
    </location>
</feature>
<dbReference type="PROSITE" id="PS51352">
    <property type="entry name" value="THIOREDOXIN_2"/>
    <property type="match status" value="1"/>
</dbReference>
<reference evidence="9 10" key="1">
    <citation type="journal article" date="2018" name="Nat. Biotechnol.">
        <title>A standardized bacterial taxonomy based on genome phylogeny substantially revises the tree of life.</title>
        <authorList>
            <person name="Parks D.H."/>
            <person name="Chuvochina M."/>
            <person name="Waite D.W."/>
            <person name="Rinke C."/>
            <person name="Skarshewski A."/>
            <person name="Chaumeil P.A."/>
            <person name="Hugenholtz P."/>
        </authorList>
    </citation>
    <scope>NUCLEOTIDE SEQUENCE [LARGE SCALE GENOMIC DNA]</scope>
    <source>
        <strain evidence="9">UBA11247</strain>
    </source>
</reference>